<keyword evidence="1" id="KW-0175">Coiled coil</keyword>
<keyword evidence="4" id="KW-1185">Reference proteome</keyword>
<feature type="compositionally biased region" description="Polar residues" evidence="2">
    <location>
        <begin position="261"/>
        <end position="272"/>
    </location>
</feature>
<evidence type="ECO:0000313" key="3">
    <source>
        <dbReference type="EMBL" id="CAI2364360.1"/>
    </source>
</evidence>
<name>A0AAD1U8J4_EUPCR</name>
<feature type="region of interest" description="Disordered" evidence="2">
    <location>
        <begin position="1"/>
        <end position="45"/>
    </location>
</feature>
<evidence type="ECO:0000313" key="4">
    <source>
        <dbReference type="Proteomes" id="UP001295684"/>
    </source>
</evidence>
<dbReference type="Proteomes" id="UP001295684">
    <property type="component" value="Unassembled WGS sequence"/>
</dbReference>
<dbReference type="EMBL" id="CAMPGE010005509">
    <property type="protein sequence ID" value="CAI2364360.1"/>
    <property type="molecule type" value="Genomic_DNA"/>
</dbReference>
<feature type="compositionally biased region" description="Polar residues" evidence="2">
    <location>
        <begin position="7"/>
        <end position="26"/>
    </location>
</feature>
<gene>
    <name evidence="3" type="ORF">ECRASSUSDP1_LOCUS5703</name>
</gene>
<organism evidence="3 4">
    <name type="scientific">Euplotes crassus</name>
    <dbReference type="NCBI Taxonomy" id="5936"/>
    <lineage>
        <taxon>Eukaryota</taxon>
        <taxon>Sar</taxon>
        <taxon>Alveolata</taxon>
        <taxon>Ciliophora</taxon>
        <taxon>Intramacronucleata</taxon>
        <taxon>Spirotrichea</taxon>
        <taxon>Hypotrichia</taxon>
        <taxon>Euplotida</taxon>
        <taxon>Euplotidae</taxon>
        <taxon>Moneuplotes</taxon>
    </lineage>
</organism>
<reference evidence="3" key="1">
    <citation type="submission" date="2023-07" db="EMBL/GenBank/DDBJ databases">
        <authorList>
            <consortium name="AG Swart"/>
            <person name="Singh M."/>
            <person name="Singh A."/>
            <person name="Seah K."/>
            <person name="Emmerich C."/>
        </authorList>
    </citation>
    <scope>NUCLEOTIDE SEQUENCE</scope>
    <source>
        <strain evidence="3">DP1</strain>
    </source>
</reference>
<feature type="coiled-coil region" evidence="1">
    <location>
        <begin position="343"/>
        <end position="370"/>
    </location>
</feature>
<proteinExistence type="predicted"/>
<evidence type="ECO:0000256" key="2">
    <source>
        <dbReference type="SAM" id="MobiDB-lite"/>
    </source>
</evidence>
<accession>A0AAD1U8J4</accession>
<feature type="region of interest" description="Disordered" evidence="2">
    <location>
        <begin position="251"/>
        <end position="276"/>
    </location>
</feature>
<evidence type="ECO:0000256" key="1">
    <source>
        <dbReference type="SAM" id="Coils"/>
    </source>
</evidence>
<sequence>MKPLLSQKAQGTINTNSQSKLPNVSRGNGLRMPKKLPRQSSKHKKHLDLTKYINLRVPPSAQKRKRMIQLAYNTHEERAYMNNLKKELLTNLEREPARSTIRNITKESYQNKPKNLPRQWSAKQKLPKRKICQNKRSIQQCTTALNFHSVDTTTLMNQKKSSLKKKPLLCQKSKKNVVILHKKSMANSRVSLNHCTKGGRRNILLEDLKTQDLEQKYPTKTPKNVGISQEITKKLLKNLANEDSDEFSDFERADSLDLSDSKSQNSTYNLRNTGPKLGHKNYSWTRTLNNSGGFRNKGIKAAGMTFTEKLSTMPKNSPLLRIFLKNYAEEDEETTNMKNIAINTQKKENLNTYEKRLQKDKEKHKEWERTLPLKDRYLKKNPSKRNFQILKLQSQKQKINMRMTWQKALSKPKEG</sequence>
<feature type="compositionally biased region" description="Basic residues" evidence="2">
    <location>
        <begin position="32"/>
        <end position="45"/>
    </location>
</feature>
<protein>
    <submittedName>
        <fullName evidence="3">Uncharacterized protein</fullName>
    </submittedName>
</protein>
<dbReference type="AlphaFoldDB" id="A0AAD1U8J4"/>
<comment type="caution">
    <text evidence="3">The sequence shown here is derived from an EMBL/GenBank/DDBJ whole genome shotgun (WGS) entry which is preliminary data.</text>
</comment>